<organism evidence="1 2">
    <name type="scientific">Bacillus lumedeiriae</name>
    <dbReference type="NCBI Taxonomy" id="3058829"/>
    <lineage>
        <taxon>Bacteria</taxon>
        <taxon>Bacillati</taxon>
        <taxon>Bacillota</taxon>
        <taxon>Bacilli</taxon>
        <taxon>Bacillales</taxon>
        <taxon>Bacillaceae</taxon>
        <taxon>Bacillus</taxon>
    </lineage>
</organism>
<accession>A0ABW8I6U6</accession>
<evidence type="ECO:0000313" key="1">
    <source>
        <dbReference type="EMBL" id="MFK2825209.1"/>
    </source>
</evidence>
<dbReference type="EMBL" id="JAUIYO010000002">
    <property type="protein sequence ID" value="MFK2825209.1"/>
    <property type="molecule type" value="Genomic_DNA"/>
</dbReference>
<evidence type="ECO:0000313" key="2">
    <source>
        <dbReference type="Proteomes" id="UP001619911"/>
    </source>
</evidence>
<keyword evidence="2" id="KW-1185">Reference proteome</keyword>
<sequence>MFVTHSFQIPYEEELYAKLRTMQREAASVWNDIVCESSYFFIYGKWLSKTEVQSVRKQTYNLHSQTVQAIADKYEANQKTTRQLRKTGYIVNYKKLLRITNKLGVTCTSYTL</sequence>
<name>A0ABW8I6U6_9BACI</name>
<evidence type="ECO:0008006" key="3">
    <source>
        <dbReference type="Google" id="ProtNLM"/>
    </source>
</evidence>
<comment type="caution">
    <text evidence="1">The sequence shown here is derived from an EMBL/GenBank/DDBJ whole genome shotgun (WGS) entry which is preliminary data.</text>
</comment>
<protein>
    <recommendedName>
        <fullName evidence="3">Transposase</fullName>
    </recommendedName>
</protein>
<gene>
    <name evidence="1" type="ORF">QYG89_05850</name>
</gene>
<dbReference type="RefSeq" id="WP_404315507.1">
    <property type="nucleotide sequence ID" value="NZ_JAUIYO010000002.1"/>
</dbReference>
<proteinExistence type="predicted"/>
<dbReference type="Proteomes" id="UP001619911">
    <property type="component" value="Unassembled WGS sequence"/>
</dbReference>
<reference evidence="1 2" key="1">
    <citation type="submission" date="2023-07" db="EMBL/GenBank/DDBJ databases">
        <title>Bacillus lucianemedeirus sp. nov, a new species isolated from an immunobiological production facility.</title>
        <authorList>
            <person name="Costa L.V."/>
            <person name="Miranda R.V.S.L."/>
            <person name="Brandao M.L.L."/>
            <person name="Reis C.M.F."/>
            <person name="Frazao A.M."/>
            <person name="Cruz F.V."/>
            <person name="Baio P.V.P."/>
            <person name="Veras J.F.C."/>
            <person name="Ramos J.N."/>
            <person name="Vieira V."/>
        </authorList>
    </citation>
    <scope>NUCLEOTIDE SEQUENCE [LARGE SCALE GENOMIC DNA]</scope>
    <source>
        <strain evidence="1 2">B190/17</strain>
    </source>
</reference>